<feature type="region of interest" description="Disordered" evidence="1">
    <location>
        <begin position="137"/>
        <end position="190"/>
    </location>
</feature>
<organism evidence="2 3">
    <name type="scientific">Trichomalopsis sarcophagae</name>
    <dbReference type="NCBI Taxonomy" id="543379"/>
    <lineage>
        <taxon>Eukaryota</taxon>
        <taxon>Metazoa</taxon>
        <taxon>Ecdysozoa</taxon>
        <taxon>Arthropoda</taxon>
        <taxon>Hexapoda</taxon>
        <taxon>Insecta</taxon>
        <taxon>Pterygota</taxon>
        <taxon>Neoptera</taxon>
        <taxon>Endopterygota</taxon>
        <taxon>Hymenoptera</taxon>
        <taxon>Apocrita</taxon>
        <taxon>Proctotrupomorpha</taxon>
        <taxon>Chalcidoidea</taxon>
        <taxon>Pteromalidae</taxon>
        <taxon>Pteromalinae</taxon>
        <taxon>Trichomalopsis</taxon>
    </lineage>
</organism>
<feature type="compositionally biased region" description="Basic residues" evidence="1">
    <location>
        <begin position="232"/>
        <end position="241"/>
    </location>
</feature>
<dbReference type="Proteomes" id="UP000215335">
    <property type="component" value="Unassembled WGS sequence"/>
</dbReference>
<name>A0A232FHU9_9HYME</name>
<gene>
    <name evidence="2" type="ORF">TSAR_014300</name>
</gene>
<dbReference type="EMBL" id="NNAY01000179">
    <property type="protein sequence ID" value="OXU30255.1"/>
    <property type="molecule type" value="Genomic_DNA"/>
</dbReference>
<evidence type="ECO:0000256" key="1">
    <source>
        <dbReference type="SAM" id="MobiDB-lite"/>
    </source>
</evidence>
<dbReference type="InterPro" id="IPR017900">
    <property type="entry name" value="4Fe4S_Fe_S_CS"/>
</dbReference>
<dbReference type="PANTHER" id="PTHR45877">
    <property type="entry name" value="E3 UBIQUITIN-PROTEIN LIGASE SIAH2"/>
    <property type="match status" value="1"/>
</dbReference>
<evidence type="ECO:0000313" key="3">
    <source>
        <dbReference type="Proteomes" id="UP000215335"/>
    </source>
</evidence>
<evidence type="ECO:0000313" key="2">
    <source>
        <dbReference type="EMBL" id="OXU30255.1"/>
    </source>
</evidence>
<feature type="compositionally biased region" description="Polar residues" evidence="1">
    <location>
        <begin position="205"/>
        <end position="216"/>
    </location>
</feature>
<dbReference type="InterPro" id="IPR004162">
    <property type="entry name" value="SINA-like_animal"/>
</dbReference>
<dbReference type="STRING" id="543379.A0A232FHU9"/>
<reference evidence="2 3" key="1">
    <citation type="journal article" date="2017" name="Curr. Biol.">
        <title>The Evolution of Venom by Co-option of Single-Copy Genes.</title>
        <authorList>
            <person name="Martinson E.O."/>
            <person name="Mrinalini"/>
            <person name="Kelkar Y.D."/>
            <person name="Chang C.H."/>
            <person name="Werren J.H."/>
        </authorList>
    </citation>
    <scope>NUCLEOTIDE SEQUENCE [LARGE SCALE GENOMIC DNA]</scope>
    <source>
        <strain evidence="2 3">Alberta</strain>
        <tissue evidence="2">Whole body</tissue>
    </source>
</reference>
<sequence length="446" mass="50935">MISIKIIVDDLRNKGAIRGKHLIRQDQRVYQRSRPYKKETFVRGISKYDLAQEASPYYTYNYHHGKLSQMREKRSKDRNEQFDQYRGIDSSKVSYDYYHGSVPAQDEPISAKKSDKPVNRENNCEFYRRDYFEASKPTCERNENSEQSRNLFLQNSEDRARSFTERSEPRSNAASILRPPVLPMQPISNDNSLPRIREIVSMSNPVLNGNSAQSAEPTDEASEKRGDEWKSKSRRSGKRFLSRKELARMRKRIAGLSLEPEETTEATASSSSSSSSTPCPSTSSSSTQTKAQPAPLTPQPSIIDADYEENIMDIYRCEKCHSLSLPELYECGAGHAVCEECWLCLTRCPGVHENEHNAGGFRRALGLEKLAKFIKFPCRWQENGCQEKFGPDDWKSHAARCRYFVESTSEEAKVQSTIMDSGLDSDDQVVVILDEDEEYVFKSGEE</sequence>
<keyword evidence="3" id="KW-1185">Reference proteome</keyword>
<feature type="compositionally biased region" description="Basic and acidic residues" evidence="1">
    <location>
        <begin position="221"/>
        <end position="231"/>
    </location>
</feature>
<comment type="caution">
    <text evidence="2">The sequence shown here is derived from an EMBL/GenBank/DDBJ whole genome shotgun (WGS) entry which is preliminary data.</text>
</comment>
<protein>
    <submittedName>
        <fullName evidence="2">Uncharacterized protein</fullName>
    </submittedName>
</protein>
<dbReference type="Gene3D" id="3.30.40.10">
    <property type="entry name" value="Zinc/RING finger domain, C3HC4 (zinc finger)"/>
    <property type="match status" value="1"/>
</dbReference>
<feature type="compositionally biased region" description="Low complexity" evidence="1">
    <location>
        <begin position="265"/>
        <end position="294"/>
    </location>
</feature>
<proteinExistence type="predicted"/>
<dbReference type="AlphaFoldDB" id="A0A232FHU9"/>
<dbReference type="GO" id="GO:0061630">
    <property type="term" value="F:ubiquitin protein ligase activity"/>
    <property type="evidence" value="ECO:0007669"/>
    <property type="project" value="TreeGrafter"/>
</dbReference>
<accession>A0A232FHU9</accession>
<dbReference type="GO" id="GO:0005737">
    <property type="term" value="C:cytoplasm"/>
    <property type="evidence" value="ECO:0007669"/>
    <property type="project" value="TreeGrafter"/>
</dbReference>
<dbReference type="PROSITE" id="PS00198">
    <property type="entry name" value="4FE4S_FER_1"/>
    <property type="match status" value="1"/>
</dbReference>
<dbReference type="PANTHER" id="PTHR45877:SF2">
    <property type="entry name" value="E3 UBIQUITIN-PROTEIN LIGASE SINA-RELATED"/>
    <property type="match status" value="1"/>
</dbReference>
<dbReference type="GO" id="GO:0043161">
    <property type="term" value="P:proteasome-mediated ubiquitin-dependent protein catabolic process"/>
    <property type="evidence" value="ECO:0007669"/>
    <property type="project" value="TreeGrafter"/>
</dbReference>
<dbReference type="InterPro" id="IPR013083">
    <property type="entry name" value="Znf_RING/FYVE/PHD"/>
</dbReference>
<feature type="compositionally biased region" description="Basic and acidic residues" evidence="1">
    <location>
        <begin position="137"/>
        <end position="146"/>
    </location>
</feature>
<feature type="region of interest" description="Disordered" evidence="1">
    <location>
        <begin position="205"/>
        <end position="302"/>
    </location>
</feature>
<dbReference type="GO" id="GO:0031624">
    <property type="term" value="F:ubiquitin conjugating enzyme binding"/>
    <property type="evidence" value="ECO:0007669"/>
    <property type="project" value="TreeGrafter"/>
</dbReference>
<feature type="compositionally biased region" description="Basic and acidic residues" evidence="1">
    <location>
        <begin position="156"/>
        <end position="169"/>
    </location>
</feature>